<keyword evidence="3 6" id="KW-0238">DNA-binding</keyword>
<gene>
    <name evidence="6" type="ORF">HNP84_000790</name>
</gene>
<dbReference type="PANTHER" id="PTHR30126">
    <property type="entry name" value="HTH-TYPE TRANSCRIPTIONAL REGULATOR"/>
    <property type="match status" value="1"/>
</dbReference>
<keyword evidence="4" id="KW-0804">Transcription</keyword>
<dbReference type="SUPFAM" id="SSF53850">
    <property type="entry name" value="Periplasmic binding protein-like II"/>
    <property type="match status" value="1"/>
</dbReference>
<dbReference type="RefSeq" id="WP_185047942.1">
    <property type="nucleotide sequence ID" value="NZ_BAABIX010000044.1"/>
</dbReference>
<dbReference type="Proteomes" id="UP000578449">
    <property type="component" value="Unassembled WGS sequence"/>
</dbReference>
<dbReference type="InterPro" id="IPR005119">
    <property type="entry name" value="LysR_subst-bd"/>
</dbReference>
<dbReference type="Pfam" id="PF00126">
    <property type="entry name" value="HTH_1"/>
    <property type="match status" value="1"/>
</dbReference>
<keyword evidence="7" id="KW-1185">Reference proteome</keyword>
<dbReference type="InterPro" id="IPR036390">
    <property type="entry name" value="WH_DNA-bd_sf"/>
</dbReference>
<evidence type="ECO:0000313" key="6">
    <source>
        <dbReference type="EMBL" id="MBB5131084.1"/>
    </source>
</evidence>
<dbReference type="EMBL" id="JACHGN010000002">
    <property type="protein sequence ID" value="MBB5131084.1"/>
    <property type="molecule type" value="Genomic_DNA"/>
</dbReference>
<comment type="caution">
    <text evidence="6">The sequence shown here is derived from an EMBL/GenBank/DDBJ whole genome shotgun (WGS) entry which is preliminary data.</text>
</comment>
<evidence type="ECO:0000256" key="1">
    <source>
        <dbReference type="ARBA" id="ARBA00009437"/>
    </source>
</evidence>
<keyword evidence="2" id="KW-0805">Transcription regulation</keyword>
<evidence type="ECO:0000256" key="4">
    <source>
        <dbReference type="ARBA" id="ARBA00023163"/>
    </source>
</evidence>
<protein>
    <submittedName>
        <fullName evidence="6">DNA-binding transcriptional LysR family regulator</fullName>
    </submittedName>
</protein>
<comment type="similarity">
    <text evidence="1">Belongs to the LysR transcriptional regulatory family.</text>
</comment>
<dbReference type="PROSITE" id="PS50931">
    <property type="entry name" value="HTH_LYSR"/>
    <property type="match status" value="1"/>
</dbReference>
<evidence type="ECO:0000256" key="2">
    <source>
        <dbReference type="ARBA" id="ARBA00023015"/>
    </source>
</evidence>
<feature type="domain" description="HTH lysR-type" evidence="5">
    <location>
        <begin position="1"/>
        <end position="58"/>
    </location>
</feature>
<reference evidence="6 7" key="1">
    <citation type="submission" date="2020-08" db="EMBL/GenBank/DDBJ databases">
        <title>Genomic Encyclopedia of Type Strains, Phase IV (KMG-IV): sequencing the most valuable type-strain genomes for metagenomic binning, comparative biology and taxonomic classification.</title>
        <authorList>
            <person name="Goeker M."/>
        </authorList>
    </citation>
    <scope>NUCLEOTIDE SEQUENCE [LARGE SCALE GENOMIC DNA]</scope>
    <source>
        <strain evidence="6 7">DSM 45615</strain>
    </source>
</reference>
<proteinExistence type="inferred from homology"/>
<evidence type="ECO:0000313" key="7">
    <source>
        <dbReference type="Proteomes" id="UP000578449"/>
    </source>
</evidence>
<dbReference type="GO" id="GO:0000976">
    <property type="term" value="F:transcription cis-regulatory region binding"/>
    <property type="evidence" value="ECO:0007669"/>
    <property type="project" value="TreeGrafter"/>
</dbReference>
<dbReference type="PANTHER" id="PTHR30126:SF39">
    <property type="entry name" value="HTH-TYPE TRANSCRIPTIONAL REGULATOR CYSL"/>
    <property type="match status" value="1"/>
</dbReference>
<dbReference type="Gene3D" id="1.10.10.10">
    <property type="entry name" value="Winged helix-like DNA-binding domain superfamily/Winged helix DNA-binding domain"/>
    <property type="match status" value="1"/>
</dbReference>
<dbReference type="PRINTS" id="PR00039">
    <property type="entry name" value="HTHLYSR"/>
</dbReference>
<dbReference type="GO" id="GO:0003700">
    <property type="term" value="F:DNA-binding transcription factor activity"/>
    <property type="evidence" value="ECO:0007669"/>
    <property type="project" value="InterPro"/>
</dbReference>
<dbReference type="Pfam" id="PF03466">
    <property type="entry name" value="LysR_substrate"/>
    <property type="match status" value="1"/>
</dbReference>
<dbReference type="AlphaFoldDB" id="A0A840NR39"/>
<evidence type="ECO:0000256" key="3">
    <source>
        <dbReference type="ARBA" id="ARBA00023125"/>
    </source>
</evidence>
<accession>A0A840NR39</accession>
<name>A0A840NR39_9ACTN</name>
<dbReference type="InterPro" id="IPR036388">
    <property type="entry name" value="WH-like_DNA-bd_sf"/>
</dbReference>
<dbReference type="SUPFAM" id="SSF46785">
    <property type="entry name" value="Winged helix' DNA-binding domain"/>
    <property type="match status" value="1"/>
</dbReference>
<organism evidence="6 7">
    <name type="scientific">Thermocatellispora tengchongensis</name>
    <dbReference type="NCBI Taxonomy" id="1073253"/>
    <lineage>
        <taxon>Bacteria</taxon>
        <taxon>Bacillati</taxon>
        <taxon>Actinomycetota</taxon>
        <taxon>Actinomycetes</taxon>
        <taxon>Streptosporangiales</taxon>
        <taxon>Streptosporangiaceae</taxon>
        <taxon>Thermocatellispora</taxon>
    </lineage>
</organism>
<sequence length="302" mass="31385">MTLTQLSAFVFVARLGSVKAAARALGVSEPAVSQALGALRQRFGDPLVTRGGDGMTLTEGGRRLLGIAAQMVALGAEAEAAVRSGRPERLHLVVGSELGEFVAGPLGLAYAARRAIEVTSGVATSGEMPLLLSARLADVALGPPLSGSGLVCEPVLRCRMIAVGAPGGRRDTWLVDPSGTDPGSDAARLLRRLRIPEDRVRVFANQAVAWDAAADGAGVAPAVGHLVTPRLRRGDLTVVETAATPMDACWYASTLVRTRRSGAAGSLLDFLTTPPATQVMLSPAAGVPRARFRPTVRVSIWD</sequence>
<dbReference type="InterPro" id="IPR000847">
    <property type="entry name" value="LysR_HTH_N"/>
</dbReference>
<evidence type="ECO:0000259" key="5">
    <source>
        <dbReference type="PROSITE" id="PS50931"/>
    </source>
</evidence>